<evidence type="ECO:0000313" key="1">
    <source>
        <dbReference type="EMBL" id="SDH71667.1"/>
    </source>
</evidence>
<gene>
    <name evidence="1" type="ORF">SAMN05216352_102318</name>
</gene>
<keyword evidence="2" id="KW-1185">Reference proteome</keyword>
<dbReference type="AlphaFoldDB" id="A0A1G8EPB1"/>
<dbReference type="Proteomes" id="UP000199017">
    <property type="component" value="Unassembled WGS sequence"/>
</dbReference>
<accession>A0A1G8EPB1</accession>
<proteinExistence type="predicted"/>
<evidence type="ECO:0000313" key="2">
    <source>
        <dbReference type="Proteomes" id="UP000199017"/>
    </source>
</evidence>
<organism evidence="1 2">
    <name type="scientific">Alteribacillus bidgolensis</name>
    <dbReference type="NCBI Taxonomy" id="930129"/>
    <lineage>
        <taxon>Bacteria</taxon>
        <taxon>Bacillati</taxon>
        <taxon>Bacillota</taxon>
        <taxon>Bacilli</taxon>
        <taxon>Bacillales</taxon>
        <taxon>Bacillaceae</taxon>
        <taxon>Alteribacillus</taxon>
    </lineage>
</organism>
<name>A0A1G8EPB1_9BACI</name>
<protein>
    <submittedName>
        <fullName evidence="1">Uncharacterized protein</fullName>
    </submittedName>
</protein>
<dbReference type="EMBL" id="FNDU01000002">
    <property type="protein sequence ID" value="SDH71667.1"/>
    <property type="molecule type" value="Genomic_DNA"/>
</dbReference>
<sequence>MKKVLYAFILTLAILFSTVGGNFDVSYDDFVVFDLPHKH</sequence>
<reference evidence="1 2" key="1">
    <citation type="submission" date="2016-10" db="EMBL/GenBank/DDBJ databases">
        <authorList>
            <person name="de Groot N.N."/>
        </authorList>
    </citation>
    <scope>NUCLEOTIDE SEQUENCE [LARGE SCALE GENOMIC DNA]</scope>
    <source>
        <strain evidence="2">P4B,CCM 7963,CECT 7998,DSM 25260,IBRC-M 10614,KCTC 13821</strain>
    </source>
</reference>